<feature type="domain" description="Fibronectin type-III" evidence="1">
    <location>
        <begin position="169"/>
        <end position="277"/>
    </location>
</feature>
<proteinExistence type="predicted"/>
<dbReference type="InterPro" id="IPR013783">
    <property type="entry name" value="Ig-like_fold"/>
</dbReference>
<reference evidence="2" key="1">
    <citation type="journal article" date="2018" name="Virology">
        <title>A giant virus infecting green algae encodes key fermentation genes.</title>
        <authorList>
            <person name="Schvarcz C.R."/>
            <person name="Steward G.F."/>
        </authorList>
    </citation>
    <scope>NUCLEOTIDE SEQUENCE [LARGE SCALE GENOMIC DNA]</scope>
</reference>
<dbReference type="InterPro" id="IPR003961">
    <property type="entry name" value="FN3_dom"/>
</dbReference>
<gene>
    <name evidence="2" type="ORF">TetV_401</name>
</gene>
<dbReference type="EMBL" id="KY322437">
    <property type="protein sequence ID" value="AUF82483.1"/>
    <property type="molecule type" value="Genomic_DNA"/>
</dbReference>
<dbReference type="SUPFAM" id="SSF89372">
    <property type="entry name" value="Fucose-specific lectin"/>
    <property type="match status" value="2"/>
</dbReference>
<dbReference type="Proteomes" id="UP000244773">
    <property type="component" value="Segment"/>
</dbReference>
<keyword evidence="3" id="KW-1185">Reference proteome</keyword>
<evidence type="ECO:0000313" key="2">
    <source>
        <dbReference type="EMBL" id="AUF82483.1"/>
    </source>
</evidence>
<organism evidence="2">
    <name type="scientific">Tetraselmis virus 1</name>
    <dbReference type="NCBI Taxonomy" id="2060617"/>
    <lineage>
        <taxon>Viruses</taxon>
        <taxon>Varidnaviria</taxon>
        <taxon>Bamfordvirae</taxon>
        <taxon>Nucleocytoviricota</taxon>
        <taxon>Megaviricetes</taxon>
        <taxon>Imitervirales</taxon>
        <taxon>Allomimiviridae</taxon>
        <taxon>Oceanusvirus</taxon>
        <taxon>Oceanusvirus kaneohense</taxon>
    </lineage>
</organism>
<dbReference type="Gene3D" id="2.60.40.10">
    <property type="entry name" value="Immunoglobulins"/>
    <property type="match status" value="1"/>
</dbReference>
<protein>
    <submittedName>
        <fullName evidence="2">Fibronectin type III domain-containing protein</fullName>
    </submittedName>
</protein>
<name>A0A2P0VNJ9_9VIRU</name>
<dbReference type="PROSITE" id="PS50853">
    <property type="entry name" value="FN3"/>
    <property type="match status" value="1"/>
</dbReference>
<sequence>MSYNIPSLSNNIYNDGSFVIAGDEVISIVTIVDSNFKQRTIVNNIVNVIDHKAPSFTTVPFINAITESGFTVNWVLTDSGDTNQSLDTASYIGIYDNNTIPPTTDQVIAGTGNDFVQKIDITDGKNTTSYVVNTLNPSTQYYVYLVAQDSAGNKSYLVVMSSTTIDTSPPSGLSSVTLALGSNASSEATISGLQSIVDNVEVSSITIKYGTVNDPEDGGTVSVPVTLSSGSAASDTQTVSGLTDNTQYYFWTQASDTSSNESANVATTPSSITTDIALVFNTTAVTDSTTTVNFDDYTTGEFPIFGVYADTSSACNVIVPGSSLTTPADPASTDIAAGTGSFTVATSTTADITSYEIGSTTYGEVPLLPGTEYVLYATSKNGSDTVNPIKSESLSVITTGSYGLLNFGISSGYSGADWSLIDSALGTSTSLSQPAILTNNAGTIVYTGFQTAANQPYTFYTYEGSSWTSIGNTPQGCDPGTEGIATAITSTGILYVYSSNPSQVTVGFGYRGMLVKYDSGSWSTISASIDSFGIQAQHAVCDSNDYFYGIMRGNSSGSSTNWNRVYRYTGTGSIVSAITIYSGNNGGNKTGLTINNNDVLYAAIRRNADSNIYVWLFDTAGSWGSAWTAVGGAINDNASGNVNLDMACDSQNNVYVLYVDNTSGIIVKYVAEGENTWSTLGTPVDTSYTANLQMSISINSSDQVVVQYSNNSKAAVKYYNGSSWVALGTQEFSSGTAVYSYNSWSDTNGKTYVAVTDTDADQLEVYEIGGSSATENTVPLQWTIPSPVTGPDDYSGITPMIAALKEDPSVTNDYTVTVSGGTTFQFSPSLPSSLVAGRHYLFDVSDSTNTGHQLAFSSQELPDAPGGNLNGSGFVDLGDSENISFDQNTSFSSDTITFTNITGFLKLSAEFTADEDFSATWVATGYHHSGFSTATEGGYMESAQYAFLFKAWTDNIGRCTRRLSGSSTETGNFPINAGLWTWKVTHVSSTRTFSWYADSGELSDATTFRLSYQYTAGELDGQTFLFAVNTTDSNATLKNVIYSPLPSASPVAYNTTLTGTPGQSGATVLFVPRTLSSVYAFSVDDGDFAFGSTVNPVDVDPAMSSVNVYNGTADAGSVSQLEYVSRVELTSQGGTPYDISYYSDYAKQNEVTLPYTTVGGGSLQNIITSDVVVTASGATSVLTASNSNPSSMNFNYYMKLNGSVSFGVQIFNQGSPQFRVYQNSTFTSFSLTSPSGDTTNAHKYVIVLDVANTTVIVYNYDSTNTLVQSESLAAPTLVAGTYQTELGGDPNYTVTDFQIYNEALADVTSVLDGASSASAESVVYGDTSNGEGALVSGSYYNFYGILSHESGLISPVPSFASALTYSPFSYAPPAGFDRYVFEVTSLSAYGVANGDHVAYYISASLLGGVSSGDLTTIYSNVSGNTPGFILQGGWVPLGGIAVYDVAAGSSWTGVTFGGMRPSYRGGLTITRNEVEVHQDNYYNTAIEPAGYSVTFSW</sequence>
<dbReference type="InterPro" id="IPR036116">
    <property type="entry name" value="FN3_sf"/>
</dbReference>
<dbReference type="SUPFAM" id="SSF49265">
    <property type="entry name" value="Fibronectin type III"/>
    <property type="match status" value="1"/>
</dbReference>
<evidence type="ECO:0000259" key="1">
    <source>
        <dbReference type="PROSITE" id="PS50853"/>
    </source>
</evidence>
<accession>A0A2P0VNJ9</accession>
<evidence type="ECO:0000313" key="3">
    <source>
        <dbReference type="Proteomes" id="UP000244773"/>
    </source>
</evidence>